<feature type="transmembrane region" description="Helical" evidence="1">
    <location>
        <begin position="88"/>
        <end position="107"/>
    </location>
</feature>
<name>A0A9D1NEW3_9FIRM</name>
<dbReference type="AlphaFoldDB" id="A0A9D1NEW3"/>
<evidence type="ECO:0000313" key="2">
    <source>
        <dbReference type="EMBL" id="HIV01596.1"/>
    </source>
</evidence>
<feature type="transmembrane region" description="Helical" evidence="1">
    <location>
        <begin position="12"/>
        <end position="28"/>
    </location>
</feature>
<organism evidence="2 3">
    <name type="scientific">Candidatus Caccopulliclostridium gallistercoris</name>
    <dbReference type="NCBI Taxonomy" id="2840719"/>
    <lineage>
        <taxon>Bacteria</taxon>
        <taxon>Bacillati</taxon>
        <taxon>Bacillota</taxon>
        <taxon>Clostridia</taxon>
        <taxon>Candidatus Caccopulliclostridium</taxon>
    </lineage>
</organism>
<proteinExistence type="predicted"/>
<reference evidence="2" key="1">
    <citation type="submission" date="2020-10" db="EMBL/GenBank/DDBJ databases">
        <authorList>
            <person name="Gilroy R."/>
        </authorList>
    </citation>
    <scope>NUCLEOTIDE SEQUENCE</scope>
    <source>
        <strain evidence="2">CHK186-9395</strain>
    </source>
</reference>
<protein>
    <submittedName>
        <fullName evidence="2">Uncharacterized protein</fullName>
    </submittedName>
</protein>
<evidence type="ECO:0000313" key="3">
    <source>
        <dbReference type="Proteomes" id="UP000886861"/>
    </source>
</evidence>
<dbReference type="EMBL" id="DVOJ01000013">
    <property type="protein sequence ID" value="HIV01596.1"/>
    <property type="molecule type" value="Genomic_DNA"/>
</dbReference>
<keyword evidence="1" id="KW-0472">Membrane</keyword>
<gene>
    <name evidence="2" type="ORF">IAA62_03480</name>
</gene>
<evidence type="ECO:0000256" key="1">
    <source>
        <dbReference type="SAM" id="Phobius"/>
    </source>
</evidence>
<keyword evidence="1" id="KW-0812">Transmembrane</keyword>
<feature type="transmembrane region" description="Helical" evidence="1">
    <location>
        <begin position="40"/>
        <end position="67"/>
    </location>
</feature>
<comment type="caution">
    <text evidence="2">The sequence shown here is derived from an EMBL/GenBank/DDBJ whole genome shotgun (WGS) entry which is preliminary data.</text>
</comment>
<dbReference type="Proteomes" id="UP000886861">
    <property type="component" value="Unassembled WGS sequence"/>
</dbReference>
<feature type="transmembrane region" description="Helical" evidence="1">
    <location>
        <begin position="141"/>
        <end position="164"/>
    </location>
</feature>
<accession>A0A9D1NEW3</accession>
<keyword evidence="1" id="KW-1133">Transmembrane helix</keyword>
<feature type="transmembrane region" description="Helical" evidence="1">
    <location>
        <begin position="113"/>
        <end position="134"/>
    </location>
</feature>
<reference evidence="2" key="2">
    <citation type="journal article" date="2021" name="PeerJ">
        <title>Extensive microbial diversity within the chicken gut microbiome revealed by metagenomics and culture.</title>
        <authorList>
            <person name="Gilroy R."/>
            <person name="Ravi A."/>
            <person name="Getino M."/>
            <person name="Pursley I."/>
            <person name="Horton D.L."/>
            <person name="Alikhan N.F."/>
            <person name="Baker D."/>
            <person name="Gharbi K."/>
            <person name="Hall N."/>
            <person name="Watson M."/>
            <person name="Adriaenssens E.M."/>
            <person name="Foster-Nyarko E."/>
            <person name="Jarju S."/>
            <person name="Secka A."/>
            <person name="Antonio M."/>
            <person name="Oren A."/>
            <person name="Chaudhuri R.R."/>
            <person name="La Ragione R."/>
            <person name="Hildebrand F."/>
            <person name="Pallen M.J."/>
        </authorList>
    </citation>
    <scope>NUCLEOTIDE SEQUENCE</scope>
    <source>
        <strain evidence="2">CHK186-9395</strain>
    </source>
</reference>
<sequence>MKRVAEATGLKMWILILTAYFTFCVANYDNVNALLSVNNLFLCILIVLGYSLMYYIIFEALIGIFYAAQKSKIENYITLKQFSNIFRYLIIFVNIILYILTKIFVAINFYTVYFLLFFTICAYFIMFILGYFILKKHYIQINFALVYFEYAFIFLALFVILWGVL</sequence>